<dbReference type="AlphaFoldDB" id="A0A0E3QQP7"/>
<accession>A0A0E3QQP7</accession>
<name>A0A0E3QQP7_METBA</name>
<proteinExistence type="predicted"/>
<keyword evidence="2" id="KW-0614">Plasmid</keyword>
<dbReference type="HOGENOM" id="CLU_2534651_0_0_2"/>
<geneLocation type="plasmid" evidence="3"/>
<dbReference type="KEGG" id="mby:MSBRM_0024"/>
<dbReference type="RefSeq" id="WP_048116259.1">
    <property type="nucleotide sequence ID" value="NZ_CP009527.1"/>
</dbReference>
<dbReference type="Proteomes" id="UP000033033">
    <property type="component" value="Plasmid unnamed"/>
</dbReference>
<dbReference type="Pfam" id="PF18560">
    <property type="entry name" value="Lectin_like"/>
    <property type="match status" value="1"/>
</dbReference>
<gene>
    <name evidence="2" type="ORF">MSBRM_0024</name>
</gene>
<evidence type="ECO:0000313" key="2">
    <source>
        <dbReference type="EMBL" id="AKB53022.1"/>
    </source>
</evidence>
<dbReference type="InterPro" id="IPR040528">
    <property type="entry name" value="Lectin-like"/>
</dbReference>
<organism evidence="2 3">
    <name type="scientific">Methanosarcina barkeri MS</name>
    <dbReference type="NCBI Taxonomy" id="1434108"/>
    <lineage>
        <taxon>Archaea</taxon>
        <taxon>Methanobacteriati</taxon>
        <taxon>Methanobacteriota</taxon>
        <taxon>Stenosarchaea group</taxon>
        <taxon>Methanomicrobia</taxon>
        <taxon>Methanosarcinales</taxon>
        <taxon>Methanosarcinaceae</taxon>
        <taxon>Methanosarcina</taxon>
    </lineage>
</organism>
<reference evidence="2 3" key="1">
    <citation type="submission" date="2014-07" db="EMBL/GenBank/DDBJ databases">
        <title>Methanogenic archaea and the global carbon cycle.</title>
        <authorList>
            <person name="Henriksen J.R."/>
            <person name="Luke J."/>
            <person name="Reinhart S."/>
            <person name="Benedict M.N."/>
            <person name="Youngblut N.D."/>
            <person name="Metcalf M.E."/>
            <person name="Whitaker R.J."/>
            <person name="Metcalf W.W."/>
        </authorList>
    </citation>
    <scope>NUCLEOTIDE SEQUENCE [LARGE SCALE GENOMIC DNA]</scope>
    <source>
        <strain evidence="2 3">MS</strain>
        <plasmid evidence="3">Plasmid</plasmid>
    </source>
</reference>
<sequence>MGDEHEKNINKKNDGTQSWGVNIFTAKSAELLKTVSSYITDSSCNYDIYINPVLGSTNQNYQVFFKNGLALVAGYYTISLDSD</sequence>
<dbReference type="EMBL" id="CP009527">
    <property type="protein sequence ID" value="AKB53022.1"/>
    <property type="molecule type" value="Genomic_DNA"/>
</dbReference>
<dbReference type="GeneID" id="24843170"/>
<evidence type="ECO:0000259" key="1">
    <source>
        <dbReference type="Pfam" id="PF18560"/>
    </source>
</evidence>
<protein>
    <submittedName>
        <fullName evidence="2">Chitin binding protein</fullName>
    </submittedName>
</protein>
<evidence type="ECO:0000313" key="3">
    <source>
        <dbReference type="Proteomes" id="UP000033033"/>
    </source>
</evidence>
<keyword evidence="3" id="KW-1185">Reference proteome</keyword>
<dbReference type="PATRIC" id="fig|1434108.4.peg.4468"/>
<feature type="domain" description="Lectin-like" evidence="1">
    <location>
        <begin position="15"/>
        <end position="82"/>
    </location>
</feature>